<dbReference type="InterPro" id="IPR050496">
    <property type="entry name" value="SNF2_RAD54_helicase_repair"/>
</dbReference>
<dbReference type="PROSITE" id="PS51194">
    <property type="entry name" value="HELICASE_CTER"/>
    <property type="match status" value="1"/>
</dbReference>
<keyword evidence="2" id="KW-0067">ATP-binding</keyword>
<dbReference type="InterPro" id="IPR049730">
    <property type="entry name" value="SNF2/RAD54-like_C"/>
</dbReference>
<evidence type="ECO:0000313" key="2">
    <source>
        <dbReference type="EMBL" id="AND28563.1"/>
    </source>
</evidence>
<dbReference type="PANTHER" id="PTHR45629:SF7">
    <property type="entry name" value="DNA EXCISION REPAIR PROTEIN ERCC-6-RELATED"/>
    <property type="match status" value="1"/>
</dbReference>
<organism evidence="2">
    <name type="scientific">Bacillus thuringiensis subsp. israelensis</name>
    <dbReference type="NCBI Taxonomy" id="1430"/>
    <lineage>
        <taxon>Bacteria</taxon>
        <taxon>Bacillati</taxon>
        <taxon>Bacillota</taxon>
        <taxon>Bacilli</taxon>
        <taxon>Bacillales</taxon>
        <taxon>Bacillaceae</taxon>
        <taxon>Bacillus</taxon>
        <taxon>Bacillus cereus group</taxon>
    </lineage>
</organism>
<keyword evidence="1" id="KW-0378">Hydrolase</keyword>
<dbReference type="Pfam" id="PF00271">
    <property type="entry name" value="Helicase_C"/>
    <property type="match status" value="1"/>
</dbReference>
<dbReference type="InterPro" id="IPR000330">
    <property type="entry name" value="SNF2_N"/>
</dbReference>
<keyword evidence="2" id="KW-0614">Plasmid</keyword>
<dbReference type="Pfam" id="PF00176">
    <property type="entry name" value="SNF2-rel_dom"/>
    <property type="match status" value="1"/>
</dbReference>
<dbReference type="SMART" id="SM00487">
    <property type="entry name" value="DEXDc"/>
    <property type="match status" value="1"/>
</dbReference>
<evidence type="ECO:0000256" key="1">
    <source>
        <dbReference type="ARBA" id="ARBA00022801"/>
    </source>
</evidence>
<dbReference type="PATRIC" id="fig|1430.6.peg.2073"/>
<proteinExistence type="predicted"/>
<dbReference type="CDD" id="cd18793">
    <property type="entry name" value="SF2_C_SNF"/>
    <property type="match status" value="1"/>
</dbReference>
<keyword evidence="2" id="KW-0547">Nucleotide-binding</keyword>
<protein>
    <submittedName>
        <fullName evidence="2">DNA helicase</fullName>
    </submittedName>
</protein>
<dbReference type="RefSeq" id="WP_003254300.1">
    <property type="nucleotide sequence ID" value="NZ_CP013278.1"/>
</dbReference>
<accession>A0A160LK94</accession>
<dbReference type="InterPro" id="IPR001650">
    <property type="entry name" value="Helicase_C-like"/>
</dbReference>
<dbReference type="InterPro" id="IPR027417">
    <property type="entry name" value="P-loop_NTPase"/>
</dbReference>
<dbReference type="EMBL" id="CP013278">
    <property type="protein sequence ID" value="AND28563.1"/>
    <property type="molecule type" value="Genomic_DNA"/>
</dbReference>
<dbReference type="InterPro" id="IPR038718">
    <property type="entry name" value="SNF2-like_sf"/>
</dbReference>
<gene>
    <name evidence="2" type="ORF">ATN07_33165</name>
</gene>
<reference evidence="2" key="1">
    <citation type="journal article" date="2017" name="Res. Microbiol.">
        <title>Comparative genomics of extrachromosomal elements in Bacillus thuringiensis subsp. israelensis.</title>
        <authorList>
            <person name="Bolotin A."/>
            <person name="Gillis A."/>
            <person name="Sanchis V."/>
            <person name="Nielsen-LeRoux C."/>
            <person name="Mahillon J."/>
            <person name="Lereclus D."/>
            <person name="Sorokin A."/>
        </authorList>
    </citation>
    <scope>NUCLEOTIDE SEQUENCE</scope>
    <source>
        <strain evidence="2">AM65-52</strain>
        <plasmid evidence="2">pAM65-52-3-235K</plasmid>
    </source>
</reference>
<sequence>MFSLRLQGDQLDIRIETKLSTQMFREYTDFMRSLPGAYYIEQEYKWMVPKRHVDAFVERYEDITAWHTTIESIKGIQEVLLPEFPMLDDFSDFKLQPYEFQQQGISFLTHVKSGIIGDDMGLGKTVQTMGAAHMLWKQRKVKKVLVICPSSLKYQWSSEIEKFLGHTNIVIDGKNTKEKNKAFLKFINGDYLFGIVNYELVRSMSDMMKEFHYDVIIADEAHRLKNRGSITYKAVNALPSTYRFASTGTPLQNNVEELYALVEWVQPGLLGKVTEFRKKYIVYASKFGRRFVPIGNKRLGELRRSISPYMLRRLKKDVAQDLPPMIFHRRDVEMNNAQANLYNKIQEDFLTLLEELSSQQVNGQYDQEGNWVEEKRKKEDQVLGYLYMMVASSDHPALLQMGQSGMSKHYLEHIPENVKSPKLTELVDICKERIEAGINKIVIFTQFAKMQTLIDEELSTLGKVALLNGSMSSAQRQEQLETFKADPEYKFFVLTDAGNYGLNIQFANTLINYDSPWNPATFEQRAGRVHRIGSTHNVVDIISLVTMGTIDEKIQETLEEKRKLGVAVIERNQSERSMMNGLIASIKKKPIAKAA</sequence>
<dbReference type="InterPro" id="IPR014001">
    <property type="entry name" value="Helicase_ATP-bd"/>
</dbReference>
<dbReference type="Gene3D" id="3.40.50.300">
    <property type="entry name" value="P-loop containing nucleotide triphosphate hydrolases"/>
    <property type="match status" value="1"/>
</dbReference>
<dbReference type="AlphaFoldDB" id="A0A160LK94"/>
<dbReference type="SMART" id="SM00490">
    <property type="entry name" value="HELICc"/>
    <property type="match status" value="1"/>
</dbReference>
<dbReference type="SUPFAM" id="SSF52540">
    <property type="entry name" value="P-loop containing nucleoside triphosphate hydrolases"/>
    <property type="match status" value="2"/>
</dbReference>
<dbReference type="GO" id="GO:0005524">
    <property type="term" value="F:ATP binding"/>
    <property type="evidence" value="ECO:0007669"/>
    <property type="project" value="InterPro"/>
</dbReference>
<dbReference type="GO" id="GO:0016787">
    <property type="term" value="F:hydrolase activity"/>
    <property type="evidence" value="ECO:0007669"/>
    <property type="project" value="UniProtKB-KW"/>
</dbReference>
<dbReference type="GO" id="GO:0004386">
    <property type="term" value="F:helicase activity"/>
    <property type="evidence" value="ECO:0007669"/>
    <property type="project" value="UniProtKB-KW"/>
</dbReference>
<dbReference type="PROSITE" id="PS51192">
    <property type="entry name" value="HELICASE_ATP_BIND_1"/>
    <property type="match status" value="1"/>
</dbReference>
<dbReference type="CDD" id="cd17919">
    <property type="entry name" value="DEXHc_Snf"/>
    <property type="match status" value="1"/>
</dbReference>
<dbReference type="Gene3D" id="3.40.50.10810">
    <property type="entry name" value="Tandem AAA-ATPase domain"/>
    <property type="match status" value="1"/>
</dbReference>
<dbReference type="PANTHER" id="PTHR45629">
    <property type="entry name" value="SNF2/RAD54 FAMILY MEMBER"/>
    <property type="match status" value="1"/>
</dbReference>
<keyword evidence="2" id="KW-0347">Helicase</keyword>
<name>A0A160LK94_BACTI</name>
<geneLocation type="plasmid" evidence="2">
    <name>pAM65-52-3-235K</name>
</geneLocation>